<reference evidence="1" key="1">
    <citation type="submission" date="2022-11" db="EMBL/GenBank/DDBJ databases">
        <title>Centuries of genome instability and evolution in soft-shell clam transmissible cancer (bioRxiv).</title>
        <authorList>
            <person name="Hart S.F.M."/>
            <person name="Yonemitsu M.A."/>
            <person name="Giersch R.M."/>
            <person name="Beal B.F."/>
            <person name="Arriagada G."/>
            <person name="Davis B.W."/>
            <person name="Ostrander E.A."/>
            <person name="Goff S.P."/>
            <person name="Metzger M.J."/>
        </authorList>
    </citation>
    <scope>NUCLEOTIDE SEQUENCE</scope>
    <source>
        <strain evidence="1">MELC-2E11</strain>
        <tissue evidence="1">Siphon/mantle</tissue>
    </source>
</reference>
<organism evidence="1 2">
    <name type="scientific">Mya arenaria</name>
    <name type="common">Soft-shell clam</name>
    <dbReference type="NCBI Taxonomy" id="6604"/>
    <lineage>
        <taxon>Eukaryota</taxon>
        <taxon>Metazoa</taxon>
        <taxon>Spiralia</taxon>
        <taxon>Lophotrochozoa</taxon>
        <taxon>Mollusca</taxon>
        <taxon>Bivalvia</taxon>
        <taxon>Autobranchia</taxon>
        <taxon>Heteroconchia</taxon>
        <taxon>Euheterodonta</taxon>
        <taxon>Imparidentia</taxon>
        <taxon>Neoheterodontei</taxon>
        <taxon>Myida</taxon>
        <taxon>Myoidea</taxon>
        <taxon>Myidae</taxon>
        <taxon>Mya</taxon>
    </lineage>
</organism>
<evidence type="ECO:0000313" key="2">
    <source>
        <dbReference type="Proteomes" id="UP001164746"/>
    </source>
</evidence>
<proteinExistence type="predicted"/>
<dbReference type="EMBL" id="CP111015">
    <property type="protein sequence ID" value="WAR01525.1"/>
    <property type="molecule type" value="Genomic_DNA"/>
</dbReference>
<sequence length="191" mass="21314">MLAFLVDKNPFMAEESLRSIASGVVAGERVNVDKAHEVGMKIVRDMAGKNVEDFKFSMKIITMNDSASIQVGGDELLIVAVLGALPHDLQNFFAYELCTYPSPLFESAPLLRQANKSVLAKDIANPILNDDSIYHSFETKYVIVRGRNYKELCEMYVKYIMVSQYISIAKAGKRNQQTLKLLKSALELITG</sequence>
<gene>
    <name evidence="1" type="ORF">MAR_008083</name>
</gene>
<dbReference type="Proteomes" id="UP001164746">
    <property type="component" value="Chromosome 4"/>
</dbReference>
<evidence type="ECO:0000313" key="1">
    <source>
        <dbReference type="EMBL" id="WAR01525.1"/>
    </source>
</evidence>
<keyword evidence="2" id="KW-1185">Reference proteome</keyword>
<protein>
    <submittedName>
        <fullName evidence="1">Uncharacterized protein</fullName>
    </submittedName>
</protein>
<accession>A0ABY7DXY9</accession>
<name>A0ABY7DXY9_MYAAR</name>